<sequence>MNWIDAIASELISEQSSCQMIIVGETADGQPFCVEDGFLIRNLSEQQFTAALPYEDTNPLQNLDRVNFIEFSFYNNGVLYYSFVELLNKKTLEGECLLELAAPELLYTSQNRRFPRATLTDKLPIRCEIIGLRKKEQTGGTAFLGQMVDISGGGLSFFCSNKLFYPLLLRMRFHLPVYEDGFEVTGEVVRVTSQSGKGYRIAVEFRNAPESAVSLINAYATAAGG</sequence>
<dbReference type="RefSeq" id="WP_377603857.1">
    <property type="nucleotide sequence ID" value="NZ_JBHUME010000008.1"/>
</dbReference>
<dbReference type="Gene3D" id="2.40.10.220">
    <property type="entry name" value="predicted glycosyltransferase like domains"/>
    <property type="match status" value="1"/>
</dbReference>
<feature type="domain" description="PilZ" evidence="1">
    <location>
        <begin position="110"/>
        <end position="219"/>
    </location>
</feature>
<comment type="caution">
    <text evidence="2">The sequence shown here is derived from an EMBL/GenBank/DDBJ whole genome shotgun (WGS) entry which is preliminary data.</text>
</comment>
<dbReference type="Pfam" id="PF07238">
    <property type="entry name" value="PilZ"/>
    <property type="match status" value="1"/>
</dbReference>
<organism evidence="2 3">
    <name type="scientific">Paenibacillus gansuensis</name>
    <dbReference type="NCBI Taxonomy" id="306542"/>
    <lineage>
        <taxon>Bacteria</taxon>
        <taxon>Bacillati</taxon>
        <taxon>Bacillota</taxon>
        <taxon>Bacilli</taxon>
        <taxon>Bacillales</taxon>
        <taxon>Paenibacillaceae</taxon>
        <taxon>Paenibacillus</taxon>
    </lineage>
</organism>
<evidence type="ECO:0000313" key="2">
    <source>
        <dbReference type="EMBL" id="MFD2613768.1"/>
    </source>
</evidence>
<evidence type="ECO:0000313" key="3">
    <source>
        <dbReference type="Proteomes" id="UP001597541"/>
    </source>
</evidence>
<dbReference type="InterPro" id="IPR009875">
    <property type="entry name" value="PilZ_domain"/>
</dbReference>
<dbReference type="Proteomes" id="UP001597541">
    <property type="component" value="Unassembled WGS sequence"/>
</dbReference>
<proteinExistence type="predicted"/>
<keyword evidence="3" id="KW-1185">Reference proteome</keyword>
<accession>A0ABW5PGP4</accession>
<name>A0ABW5PGP4_9BACL</name>
<gene>
    <name evidence="2" type="ORF">ACFSUF_15150</name>
</gene>
<dbReference type="EMBL" id="JBHUME010000008">
    <property type="protein sequence ID" value="MFD2613768.1"/>
    <property type="molecule type" value="Genomic_DNA"/>
</dbReference>
<evidence type="ECO:0000259" key="1">
    <source>
        <dbReference type="Pfam" id="PF07238"/>
    </source>
</evidence>
<protein>
    <submittedName>
        <fullName evidence="2">PilZ domain-containing protein</fullName>
    </submittedName>
</protein>
<reference evidence="3" key="1">
    <citation type="journal article" date="2019" name="Int. J. Syst. Evol. Microbiol.">
        <title>The Global Catalogue of Microorganisms (GCM) 10K type strain sequencing project: providing services to taxonomists for standard genome sequencing and annotation.</title>
        <authorList>
            <consortium name="The Broad Institute Genomics Platform"/>
            <consortium name="The Broad Institute Genome Sequencing Center for Infectious Disease"/>
            <person name="Wu L."/>
            <person name="Ma J."/>
        </authorList>
    </citation>
    <scope>NUCLEOTIDE SEQUENCE [LARGE SCALE GENOMIC DNA]</scope>
    <source>
        <strain evidence="3">KCTC 3950</strain>
    </source>
</reference>